<protein>
    <submittedName>
        <fullName evidence="2">Permease</fullName>
    </submittedName>
</protein>
<feature type="transmembrane region" description="Helical" evidence="1">
    <location>
        <begin position="144"/>
        <end position="164"/>
    </location>
</feature>
<evidence type="ECO:0000313" key="2">
    <source>
        <dbReference type="EMBL" id="QDH21741.1"/>
    </source>
</evidence>
<dbReference type="KEGG" id="saca:FFV09_13315"/>
<keyword evidence="1" id="KW-1133">Transmembrane helix</keyword>
<feature type="transmembrane region" description="Helical" evidence="1">
    <location>
        <begin position="212"/>
        <end position="232"/>
    </location>
</feature>
<dbReference type="PANTHER" id="PTHR37305:SF1">
    <property type="entry name" value="MEMBRANE PROTEIN"/>
    <property type="match status" value="1"/>
</dbReference>
<gene>
    <name evidence="2" type="ORF">FFV09_13315</name>
</gene>
<dbReference type="AlphaFoldDB" id="A0A4Y6UZF6"/>
<dbReference type="RefSeq" id="WP_141448285.1">
    <property type="nucleotide sequence ID" value="NZ_CP041217.1"/>
</dbReference>
<dbReference type="CDD" id="cd21809">
    <property type="entry name" value="ABC-2_lan_permease-like"/>
    <property type="match status" value="1"/>
</dbReference>
<dbReference type="PANTHER" id="PTHR37305">
    <property type="entry name" value="INTEGRAL MEMBRANE PROTEIN-RELATED"/>
    <property type="match status" value="1"/>
</dbReference>
<keyword evidence="1" id="KW-0812">Transmembrane</keyword>
<dbReference type="EMBL" id="CP041217">
    <property type="protein sequence ID" value="QDH21741.1"/>
    <property type="molecule type" value="Genomic_DNA"/>
</dbReference>
<evidence type="ECO:0000256" key="1">
    <source>
        <dbReference type="SAM" id="Phobius"/>
    </source>
</evidence>
<evidence type="ECO:0000313" key="3">
    <source>
        <dbReference type="Proteomes" id="UP000316968"/>
    </source>
</evidence>
<feature type="transmembrane region" description="Helical" evidence="1">
    <location>
        <begin position="104"/>
        <end position="132"/>
    </location>
</feature>
<dbReference type="Proteomes" id="UP000316968">
    <property type="component" value="Chromosome"/>
</dbReference>
<feature type="transmembrane region" description="Helical" evidence="1">
    <location>
        <begin position="63"/>
        <end position="83"/>
    </location>
</feature>
<keyword evidence="3" id="KW-1185">Reference proteome</keyword>
<feature type="transmembrane region" description="Helical" evidence="1">
    <location>
        <begin position="176"/>
        <end position="200"/>
    </location>
</feature>
<name>A0A4Y6UZF6_SACBS</name>
<feature type="transmembrane region" description="Helical" evidence="1">
    <location>
        <begin position="17"/>
        <end position="35"/>
    </location>
</feature>
<dbReference type="Pfam" id="PF12730">
    <property type="entry name" value="ABC2_membrane_4"/>
    <property type="match status" value="1"/>
</dbReference>
<keyword evidence="1" id="KW-0472">Membrane</keyword>
<sequence length="238" mass="25699">MIGKLLRADLLKTRRTGIWWVVLIGPVGLAAMQMLNFGLRYDYLVGDIYAADPWAGLLNETGLFVPIAIYLAMTLLMSMIANVENRQNAWKQVLALPVRRSEVFAAKFLCCMVQLLAACVLLAGSVAAVGLILKLNGPVPLLDLLKFGVYPLLAALPMLGFMLWMTLTVRNQAIPISIGIAASLVSVFGLAMSEAVPIAWPAAVLQGQEVPLFIGLGVGVFAVLYLLGSMHFSRKDVA</sequence>
<accession>A0A4Y6UZF6</accession>
<reference evidence="2 3" key="1">
    <citation type="submission" date="2019-06" db="EMBL/GenBank/DDBJ databases">
        <title>Saccharibacillus brassicae sp. nov., an endophytic bacterium isolated from Chinese cabbage seeds (Brassica pekinensis).</title>
        <authorList>
            <person name="Jiang L."/>
            <person name="Lee J."/>
            <person name="Kim S.W."/>
        </authorList>
    </citation>
    <scope>NUCLEOTIDE SEQUENCE [LARGE SCALE GENOMIC DNA]</scope>
    <source>
        <strain evidence="3">KCTC 43072 / ATSA2</strain>
    </source>
</reference>
<dbReference type="OrthoDB" id="3190532at2"/>
<proteinExistence type="predicted"/>
<organism evidence="2 3">
    <name type="scientific">Saccharibacillus brassicae</name>
    <dbReference type="NCBI Taxonomy" id="2583377"/>
    <lineage>
        <taxon>Bacteria</taxon>
        <taxon>Bacillati</taxon>
        <taxon>Bacillota</taxon>
        <taxon>Bacilli</taxon>
        <taxon>Bacillales</taxon>
        <taxon>Paenibacillaceae</taxon>
        <taxon>Saccharibacillus</taxon>
    </lineage>
</organism>